<dbReference type="AlphaFoldDB" id="A0A9E6TVE9"/>
<reference evidence="1 2" key="1">
    <citation type="journal article" date="2020" name="Microorganisms">
        <title>Reliable Identification of Environmental Pseudomonas Isolates Using the rpoD Gene.</title>
        <authorList>
            <consortium name="The Broad Institute Genome Sequencing Platform"/>
            <person name="Girard L."/>
            <person name="Lood C."/>
            <person name="Rokni-Zadeh H."/>
            <person name="van Noort V."/>
            <person name="Lavigne R."/>
            <person name="De Mot R."/>
        </authorList>
    </citation>
    <scope>NUCLEOTIDE SEQUENCE [LARGE SCALE GENOMIC DNA]</scope>
    <source>
        <strain evidence="1 2">RW8P3</strain>
    </source>
</reference>
<dbReference type="Proteomes" id="UP000634530">
    <property type="component" value="Chromosome"/>
</dbReference>
<proteinExistence type="predicted"/>
<dbReference type="KEGG" id="pvw:HU752_019865"/>
<keyword evidence="2" id="KW-1185">Reference proteome</keyword>
<name>A0A9E6TVE9_9PSED</name>
<accession>A0A9E6TVE9</accession>
<sequence length="116" mass="13290">MGRSDGGAIGDSEIQLYRPSWRVRGHLLFQVDFFSEMQQGGFYEHLKKPFVFAWISETQYYFVQTAAEDINAVYHFDSNAPAVQRTEWDLAGFIGRLFAVRDMDMSVVAEGDILLI</sequence>
<evidence type="ECO:0000313" key="1">
    <source>
        <dbReference type="EMBL" id="QXI31556.1"/>
    </source>
</evidence>
<dbReference type="EMBL" id="CP077093">
    <property type="protein sequence ID" value="QXI31556.1"/>
    <property type="molecule type" value="Genomic_DNA"/>
</dbReference>
<protein>
    <submittedName>
        <fullName evidence="1">SMI1/KNR4 family protein</fullName>
    </submittedName>
</protein>
<reference evidence="1 2" key="2">
    <citation type="journal article" date="2021" name="Microorganisms">
        <title>The Ever-Expanding Pseudomonas Genus: Description of 43 New Species and Partition of the Pseudomonas putida Group.</title>
        <authorList>
            <person name="Girard L."/>
            <person name="Lood C."/>
            <person name="Hofte M."/>
            <person name="Vandamme P."/>
            <person name="Rokni-Zadeh H."/>
            <person name="van Noort V."/>
            <person name="Lavigne R."/>
            <person name="De Mot R."/>
        </authorList>
    </citation>
    <scope>NUCLEOTIDE SEQUENCE [LARGE SCALE GENOMIC DNA]</scope>
    <source>
        <strain evidence="1 2">RW8P3</strain>
    </source>
</reference>
<gene>
    <name evidence="1" type="ORF">HU752_019865</name>
</gene>
<organism evidence="1 2">
    <name type="scientific">Pseudomonas vanderleydeniana</name>
    <dbReference type="NCBI Taxonomy" id="2745495"/>
    <lineage>
        <taxon>Bacteria</taxon>
        <taxon>Pseudomonadati</taxon>
        <taxon>Pseudomonadota</taxon>
        <taxon>Gammaproteobacteria</taxon>
        <taxon>Pseudomonadales</taxon>
        <taxon>Pseudomonadaceae</taxon>
        <taxon>Pseudomonas</taxon>
    </lineage>
</organism>
<evidence type="ECO:0000313" key="2">
    <source>
        <dbReference type="Proteomes" id="UP000634530"/>
    </source>
</evidence>